<dbReference type="Gene3D" id="3.40.50.2020">
    <property type="match status" value="1"/>
</dbReference>
<comment type="caution">
    <text evidence="3">The sequence shown here is derived from an EMBL/GenBank/DDBJ whole genome shotgun (WGS) entry which is preliminary data.</text>
</comment>
<evidence type="ECO:0000313" key="4">
    <source>
        <dbReference type="Proteomes" id="UP000267521"/>
    </source>
</evidence>
<accession>A0A3M6PZY0</accession>
<dbReference type="InterPro" id="IPR000836">
    <property type="entry name" value="PRTase_dom"/>
</dbReference>
<dbReference type="Proteomes" id="UP000267521">
    <property type="component" value="Unassembled WGS sequence"/>
</dbReference>
<feature type="domain" description="Phosphoribosyltransferase" evidence="2">
    <location>
        <begin position="289"/>
        <end position="342"/>
    </location>
</feature>
<dbReference type="SUPFAM" id="SSF53271">
    <property type="entry name" value="PRTase-like"/>
    <property type="match status" value="1"/>
</dbReference>
<evidence type="ECO:0000259" key="2">
    <source>
        <dbReference type="Pfam" id="PF00156"/>
    </source>
</evidence>
<dbReference type="PANTHER" id="PTHR47505">
    <property type="entry name" value="DNA UTILIZATION PROTEIN YHGH"/>
    <property type="match status" value="1"/>
</dbReference>
<dbReference type="EMBL" id="RDQM01000012">
    <property type="protein sequence ID" value="RMW96226.1"/>
    <property type="molecule type" value="Genomic_DNA"/>
</dbReference>
<dbReference type="PANTHER" id="PTHR47505:SF1">
    <property type="entry name" value="DNA UTILIZATION PROTEIN YHGH"/>
    <property type="match status" value="1"/>
</dbReference>
<name>A0A3M6PZY0_9BURK</name>
<sequence>MPAIYRRISWRPSRPAAPALRRWRGSLAEWPRIPIQKNEKQPVSACPERALFSFDLISICVSKAKKLPCFGISINAWVFLSWNSRLCVSRQPGQALCPRWEGRVFDNAVMSPFSTVIASVPAQCPFCARWPVWRMPGGICGDCLARWAHTRPRCPRCALALGQAHAPCPACAHRPSPLSHCVAAVDYAYPWHAAIAAFKYHDAPQWARAFGALLWQTPGCQDVMADVEMIFPVPLALPRLRERGYNQAWELAKVVARHAQQNHKLCFDGLTRVATGPAQAGLGKAERQSNLQAAFRVTRPHTVMGRHVLLVDDVMTTGATLFTLAGLLRQAGAREVSALVFARTALHA</sequence>
<organism evidence="3 4">
    <name type="scientific">Allofranklinella schreckenbergeri</name>
    <dbReference type="NCBI Taxonomy" id="1076744"/>
    <lineage>
        <taxon>Bacteria</taxon>
        <taxon>Pseudomonadati</taxon>
        <taxon>Pseudomonadota</taxon>
        <taxon>Betaproteobacteria</taxon>
        <taxon>Burkholderiales</taxon>
        <taxon>Comamonadaceae</taxon>
        <taxon>Allofranklinella</taxon>
    </lineage>
</organism>
<proteinExistence type="inferred from homology"/>
<dbReference type="InterPro" id="IPR051910">
    <property type="entry name" value="ComF/GntX_DNA_util-trans"/>
</dbReference>
<gene>
    <name evidence="3" type="ORF">EBQ26_09670</name>
</gene>
<evidence type="ECO:0000313" key="3">
    <source>
        <dbReference type="EMBL" id="RMW96226.1"/>
    </source>
</evidence>
<dbReference type="AlphaFoldDB" id="A0A3M6PZY0"/>
<dbReference type="CDD" id="cd06223">
    <property type="entry name" value="PRTases_typeI"/>
    <property type="match status" value="1"/>
</dbReference>
<comment type="similarity">
    <text evidence="1">Belongs to the ComF/GntX family.</text>
</comment>
<dbReference type="InterPro" id="IPR029057">
    <property type="entry name" value="PRTase-like"/>
</dbReference>
<evidence type="ECO:0000256" key="1">
    <source>
        <dbReference type="ARBA" id="ARBA00008007"/>
    </source>
</evidence>
<reference evidence="3 4" key="1">
    <citation type="submission" date="2018-10" db="EMBL/GenBank/DDBJ databases">
        <title>Comamonadaceae CDC group NO-1 genome sequencing and assembly.</title>
        <authorList>
            <person name="Bernier A.-M."/>
            <person name="Bernard K."/>
        </authorList>
    </citation>
    <scope>NUCLEOTIDE SEQUENCE [LARGE SCALE GENOMIC DNA]</scope>
    <source>
        <strain evidence="3 4">NML970147</strain>
    </source>
</reference>
<protein>
    <submittedName>
        <fullName evidence="3">ComF family protein</fullName>
    </submittedName>
</protein>
<dbReference type="Pfam" id="PF00156">
    <property type="entry name" value="Pribosyltran"/>
    <property type="match status" value="1"/>
</dbReference>